<reference evidence="2" key="1">
    <citation type="submission" date="2016-10" db="EMBL/GenBank/DDBJ databases">
        <authorList>
            <person name="Varghese N."/>
            <person name="Submissions S."/>
        </authorList>
    </citation>
    <scope>NUCLEOTIDE SEQUENCE [LARGE SCALE GENOMIC DNA]</scope>
    <source>
        <strain evidence="2">DSM 20524</strain>
    </source>
</reference>
<protein>
    <submittedName>
        <fullName evidence="1">Uncharacterized protein</fullName>
    </submittedName>
</protein>
<dbReference type="EMBL" id="FOGQ01000008">
    <property type="protein sequence ID" value="SES08848.1"/>
    <property type="molecule type" value="Genomic_DNA"/>
</dbReference>
<dbReference type="STRING" id="1121357.SAMN05661109_01797"/>
<gene>
    <name evidence="1" type="ORF">SAMN05661109_01797</name>
</gene>
<evidence type="ECO:0000313" key="2">
    <source>
        <dbReference type="Proteomes" id="UP000198929"/>
    </source>
</evidence>
<accession>A0A1H9UHU8</accession>
<dbReference type="Proteomes" id="UP000198929">
    <property type="component" value="Unassembled WGS sequence"/>
</dbReference>
<sequence length="140" mass="16137">MSYEQEYSDVVDQVFTELAIPEIRKLMIAVIQEYLHFITPEEISPDLNKSLTKGNFESIAAHAHKWKEECEEKLNLAYDQADISDDELDATDDRFRFSEACACIGAEPFTKNKLRFFIDSLSTFKADPTVDILLELEKHL</sequence>
<name>A0A1H9UHU8_9CORY</name>
<dbReference type="RefSeq" id="WP_092259330.1">
    <property type="nucleotide sequence ID" value="NZ_CP047199.1"/>
</dbReference>
<organism evidence="1 2">
    <name type="scientific">Corynebacterium cystitidis DSM 20524</name>
    <dbReference type="NCBI Taxonomy" id="1121357"/>
    <lineage>
        <taxon>Bacteria</taxon>
        <taxon>Bacillati</taxon>
        <taxon>Actinomycetota</taxon>
        <taxon>Actinomycetes</taxon>
        <taxon>Mycobacteriales</taxon>
        <taxon>Corynebacteriaceae</taxon>
        <taxon>Corynebacterium</taxon>
    </lineage>
</organism>
<dbReference type="AlphaFoldDB" id="A0A1H9UHU8"/>
<proteinExistence type="predicted"/>
<keyword evidence="2" id="KW-1185">Reference proteome</keyword>
<evidence type="ECO:0000313" key="1">
    <source>
        <dbReference type="EMBL" id="SES08848.1"/>
    </source>
</evidence>